<dbReference type="EMBL" id="CP017554">
    <property type="protein sequence ID" value="AOW01712.1"/>
    <property type="molecule type" value="Genomic_DNA"/>
</dbReference>
<organism evidence="1 2">
    <name type="scientific">Yarrowia lipolytica</name>
    <name type="common">Candida lipolytica</name>
    <dbReference type="NCBI Taxonomy" id="4952"/>
    <lineage>
        <taxon>Eukaryota</taxon>
        <taxon>Fungi</taxon>
        <taxon>Dikarya</taxon>
        <taxon>Ascomycota</taxon>
        <taxon>Saccharomycotina</taxon>
        <taxon>Dipodascomycetes</taxon>
        <taxon>Dipodascales</taxon>
        <taxon>Dipodascales incertae sedis</taxon>
        <taxon>Yarrowia</taxon>
    </lineage>
</organism>
<protein>
    <submittedName>
        <fullName evidence="1">Uncharacterized protein</fullName>
    </submittedName>
</protein>
<evidence type="ECO:0000313" key="1">
    <source>
        <dbReference type="EMBL" id="AOW01712.1"/>
    </source>
</evidence>
<dbReference type="Proteomes" id="UP000182444">
    <property type="component" value="Chromosome 1B"/>
</dbReference>
<dbReference type="VEuPathDB" id="FungiDB:YALI1_B19453g"/>
<accession>A0A1D8N7V3</accession>
<dbReference type="AlphaFoldDB" id="A0A1D8N7V3"/>
<dbReference type="GeneID" id="94582742"/>
<reference evidence="1 2" key="1">
    <citation type="journal article" date="2016" name="PLoS ONE">
        <title>Sequence Assembly of Yarrowia lipolytica Strain W29/CLIB89 Shows Transposable Element Diversity.</title>
        <authorList>
            <person name="Magnan C."/>
            <person name="Yu J."/>
            <person name="Chang I."/>
            <person name="Jahn E."/>
            <person name="Kanomata Y."/>
            <person name="Wu J."/>
            <person name="Zeller M."/>
            <person name="Oakes M."/>
            <person name="Baldi P."/>
            <person name="Sandmeyer S."/>
        </authorList>
    </citation>
    <scope>NUCLEOTIDE SEQUENCE [LARGE SCALE GENOMIC DNA]</scope>
    <source>
        <strain evidence="2">CLIB89(W29)</strain>
    </source>
</reference>
<gene>
    <name evidence="1" type="ORF">YALI1_B19453g</name>
</gene>
<dbReference type="RefSeq" id="XP_068138195.1">
    <property type="nucleotide sequence ID" value="XM_068282094.1"/>
</dbReference>
<proteinExistence type="predicted"/>
<name>A0A1D8N7V3_YARLL</name>
<sequence>MVIKEPYRQIDYVWGGRRSDEGVLSALLRCLMCKLVSLGSHMSHVSHVSRLISRLTLIPSFSPPPTFDFPPASLMLVS</sequence>
<evidence type="ECO:0000313" key="2">
    <source>
        <dbReference type="Proteomes" id="UP000182444"/>
    </source>
</evidence>